<proteinExistence type="predicted"/>
<keyword evidence="2" id="KW-1185">Reference proteome</keyword>
<name>A0A2Z7CHV8_9LAMI</name>
<organism evidence="1 2">
    <name type="scientific">Dorcoceras hygrometricum</name>
    <dbReference type="NCBI Taxonomy" id="472368"/>
    <lineage>
        <taxon>Eukaryota</taxon>
        <taxon>Viridiplantae</taxon>
        <taxon>Streptophyta</taxon>
        <taxon>Embryophyta</taxon>
        <taxon>Tracheophyta</taxon>
        <taxon>Spermatophyta</taxon>
        <taxon>Magnoliopsida</taxon>
        <taxon>eudicotyledons</taxon>
        <taxon>Gunneridae</taxon>
        <taxon>Pentapetalae</taxon>
        <taxon>asterids</taxon>
        <taxon>lamiids</taxon>
        <taxon>Lamiales</taxon>
        <taxon>Gesneriaceae</taxon>
        <taxon>Didymocarpoideae</taxon>
        <taxon>Trichosporeae</taxon>
        <taxon>Loxocarpinae</taxon>
        <taxon>Dorcoceras</taxon>
    </lineage>
</organism>
<dbReference type="AlphaFoldDB" id="A0A2Z7CHV8"/>
<accession>A0A2Z7CHV8</accession>
<sequence length="124" mass="13850">MILSILSVDCIPTADWLSSLDELLLASGCNASLLLLFLRLDTMSTGYAIALKLATGSTVARDWMRCCLRLVVQSLVSNACDWTSHDWVDQTMSYQLIQTTSFAMHPRLIEYTSLLLRLDEQATC</sequence>
<dbReference type="EMBL" id="KQ997144">
    <property type="protein sequence ID" value="KZV44239.1"/>
    <property type="molecule type" value="Genomic_DNA"/>
</dbReference>
<protein>
    <submittedName>
        <fullName evidence="1">Flowering time control protein FCA</fullName>
    </submittedName>
</protein>
<evidence type="ECO:0000313" key="2">
    <source>
        <dbReference type="Proteomes" id="UP000250235"/>
    </source>
</evidence>
<reference evidence="1 2" key="1">
    <citation type="journal article" date="2015" name="Proc. Natl. Acad. Sci. U.S.A.">
        <title>The resurrection genome of Boea hygrometrica: A blueprint for survival of dehydration.</title>
        <authorList>
            <person name="Xiao L."/>
            <person name="Yang G."/>
            <person name="Zhang L."/>
            <person name="Yang X."/>
            <person name="Zhao S."/>
            <person name="Ji Z."/>
            <person name="Zhou Q."/>
            <person name="Hu M."/>
            <person name="Wang Y."/>
            <person name="Chen M."/>
            <person name="Xu Y."/>
            <person name="Jin H."/>
            <person name="Xiao X."/>
            <person name="Hu G."/>
            <person name="Bao F."/>
            <person name="Hu Y."/>
            <person name="Wan P."/>
            <person name="Li L."/>
            <person name="Deng X."/>
            <person name="Kuang T."/>
            <person name="Xiang C."/>
            <person name="Zhu J.K."/>
            <person name="Oliver M.J."/>
            <person name="He Y."/>
        </authorList>
    </citation>
    <scope>NUCLEOTIDE SEQUENCE [LARGE SCALE GENOMIC DNA]</scope>
    <source>
        <strain evidence="2">cv. XS01</strain>
    </source>
</reference>
<gene>
    <name evidence="1" type="ORF">F511_15135</name>
</gene>
<evidence type="ECO:0000313" key="1">
    <source>
        <dbReference type="EMBL" id="KZV44239.1"/>
    </source>
</evidence>
<dbReference type="Proteomes" id="UP000250235">
    <property type="component" value="Unassembled WGS sequence"/>
</dbReference>